<sequence length="72" mass="8676">MKMKNEKLIERIDQHLGGLLTELNNEKTFKCWNCDETHPVEVKKDWGFNEVCPACDLHLFDEAEKRDKRRDW</sequence>
<name>A0A382PB62_9ZZZZ</name>
<protein>
    <submittedName>
        <fullName evidence="1">Uncharacterized protein</fullName>
    </submittedName>
</protein>
<proteinExistence type="predicted"/>
<dbReference type="AlphaFoldDB" id="A0A382PB62"/>
<evidence type="ECO:0000313" key="1">
    <source>
        <dbReference type="EMBL" id="SVC70060.1"/>
    </source>
</evidence>
<dbReference type="EMBL" id="UINC01105826">
    <property type="protein sequence ID" value="SVC70060.1"/>
    <property type="molecule type" value="Genomic_DNA"/>
</dbReference>
<organism evidence="1">
    <name type="scientific">marine metagenome</name>
    <dbReference type="NCBI Taxonomy" id="408172"/>
    <lineage>
        <taxon>unclassified sequences</taxon>
        <taxon>metagenomes</taxon>
        <taxon>ecological metagenomes</taxon>
    </lineage>
</organism>
<accession>A0A382PB62</accession>
<reference evidence="1" key="1">
    <citation type="submission" date="2018-05" db="EMBL/GenBank/DDBJ databases">
        <authorList>
            <person name="Lanie J.A."/>
            <person name="Ng W.-L."/>
            <person name="Kazmierczak K.M."/>
            <person name="Andrzejewski T.M."/>
            <person name="Davidsen T.M."/>
            <person name="Wayne K.J."/>
            <person name="Tettelin H."/>
            <person name="Glass J.I."/>
            <person name="Rusch D."/>
            <person name="Podicherti R."/>
            <person name="Tsui H.-C.T."/>
            <person name="Winkler M.E."/>
        </authorList>
    </citation>
    <scope>NUCLEOTIDE SEQUENCE</scope>
</reference>
<gene>
    <name evidence="1" type="ORF">METZ01_LOCUS322914</name>
</gene>